<dbReference type="AlphaFoldDB" id="A0A1H1YFJ2"/>
<evidence type="ECO:0000256" key="13">
    <source>
        <dbReference type="PIRSR" id="PIRSR000192-3"/>
    </source>
</evidence>
<dbReference type="PIRSF" id="PIRSF000192">
    <property type="entry name" value="Amine_dh_beta"/>
    <property type="match status" value="1"/>
</dbReference>
<evidence type="ECO:0000256" key="7">
    <source>
        <dbReference type="ARBA" id="ARBA00022982"/>
    </source>
</evidence>
<keyword evidence="8 10" id="KW-0560">Oxidoreductase</keyword>
<feature type="disulfide bond" evidence="14">
    <location>
        <begin position="122"/>
        <end position="153"/>
    </location>
</feature>
<feature type="disulfide bond" evidence="14">
    <location>
        <begin position="80"/>
        <end position="164"/>
    </location>
</feature>
<feature type="binding site" evidence="12">
    <location>
        <begin position="148"/>
        <end position="150"/>
    </location>
    <ligand>
        <name>substrate</name>
    </ligand>
</feature>
<proteinExistence type="inferred from homology"/>
<dbReference type="STRING" id="1392877.SAMN05216221_3775"/>
<dbReference type="GO" id="GO:0030058">
    <property type="term" value="F:aliphatic amine dehydrogenase activity"/>
    <property type="evidence" value="ECO:0007669"/>
    <property type="project" value="UniProtKB-UniRule"/>
</dbReference>
<comment type="similarity">
    <text evidence="2 10">Belongs to the aromatic amine dehydrogenase light chain family.</text>
</comment>
<feature type="active site" description="Proton acceptor" evidence="11">
    <location>
        <position position="120"/>
    </location>
</feature>
<keyword evidence="4" id="KW-0824">TTQ</keyword>
<dbReference type="InterPro" id="IPR036560">
    <property type="entry name" value="MADH/AADH_L_sf"/>
</dbReference>
<evidence type="ECO:0000256" key="11">
    <source>
        <dbReference type="PIRSR" id="PIRSR000192-1"/>
    </source>
</evidence>
<comment type="subunit">
    <text evidence="10">Heterotetramer of two light and two heavy chains.</text>
</comment>
<evidence type="ECO:0000256" key="2">
    <source>
        <dbReference type="ARBA" id="ARBA00010711"/>
    </source>
</evidence>
<dbReference type="Pfam" id="PF02975">
    <property type="entry name" value="Me-amine-dh_L"/>
    <property type="match status" value="1"/>
</dbReference>
<evidence type="ECO:0000256" key="9">
    <source>
        <dbReference type="ARBA" id="ARBA00023157"/>
    </source>
</evidence>
<keyword evidence="19" id="KW-1185">Reference proteome</keyword>
<dbReference type="GO" id="GO:0042597">
    <property type="term" value="C:periplasmic space"/>
    <property type="evidence" value="ECO:0007669"/>
    <property type="project" value="UniProtKB-SubCell"/>
</dbReference>
<feature type="disulfide bond" evidence="14">
    <location>
        <begin position="90"/>
        <end position="121"/>
    </location>
</feature>
<evidence type="ECO:0000256" key="3">
    <source>
        <dbReference type="ARBA" id="ARBA00022448"/>
    </source>
</evidence>
<evidence type="ECO:0000256" key="1">
    <source>
        <dbReference type="ARBA" id="ARBA00004418"/>
    </source>
</evidence>
<dbReference type="InterPro" id="IPR016008">
    <property type="entry name" value="Amine_DH_Ltc"/>
</dbReference>
<dbReference type="Gene3D" id="2.60.30.10">
    <property type="entry name" value="Methylamine/Aralkylamine dehydrogenase light chain"/>
    <property type="match status" value="1"/>
</dbReference>
<dbReference type="Proteomes" id="UP000243359">
    <property type="component" value="Chromosome I"/>
</dbReference>
<keyword evidence="6 10" id="KW-0574">Periplasm</keyword>
<evidence type="ECO:0000256" key="8">
    <source>
        <dbReference type="ARBA" id="ARBA00023002"/>
    </source>
</evidence>
<dbReference type="InterPro" id="IPR013504">
    <property type="entry name" value="MADH/AADH_Ltc_C_dom"/>
</dbReference>
<sequence>MKLLDLLFERSARRVADLTSRRQAISRIGSWLVAGAALPLLLPIDRASKAHAGETGIPGDPGDPNSCDYWRYCSVDGFLCSCCGGTATSCPPGTEVSQVTWVGTCRNPADGIDYVISYNDCCGKHACGQCACTRNDSEEPMYRPFNNNDVNWCLGAKSNSVYNCTISVIRGVAR</sequence>
<feature type="disulfide bond" evidence="14">
    <location>
        <begin position="67"/>
        <end position="132"/>
    </location>
</feature>
<comment type="subcellular location">
    <subcellularLocation>
        <location evidence="1 10">Periplasm</location>
    </subcellularLocation>
</comment>
<feature type="disulfide bond" evidence="14">
    <location>
        <begin position="83"/>
        <end position="127"/>
    </location>
</feature>
<feature type="disulfide bond" evidence="14">
    <location>
        <begin position="82"/>
        <end position="130"/>
    </location>
</feature>
<evidence type="ECO:0000313" key="18">
    <source>
        <dbReference type="EMBL" id="SDT20151.1"/>
    </source>
</evidence>
<feature type="domain" description="Methylamine/Aralkylamine dehydrogenase light chain C-terminal" evidence="17">
    <location>
        <begin position="62"/>
        <end position="171"/>
    </location>
</feature>
<evidence type="ECO:0000313" key="19">
    <source>
        <dbReference type="Proteomes" id="UP000243359"/>
    </source>
</evidence>
<gene>
    <name evidence="18" type="ORF">SAMN05216221_3775</name>
</gene>
<accession>A0A1H1YFJ2</accession>
<evidence type="ECO:0000259" key="17">
    <source>
        <dbReference type="Pfam" id="PF02975"/>
    </source>
</evidence>
<feature type="active site" description="Tryptophylquinone 6'-substrate hemiaminal intermediate" evidence="11">
    <location>
        <position position="101"/>
    </location>
</feature>
<keyword evidence="3 10" id="KW-0813">Transport</keyword>
<feature type="disulfide bond" evidence="14">
    <location>
        <begin position="73"/>
        <end position="105"/>
    </location>
</feature>
<evidence type="ECO:0000256" key="10">
    <source>
        <dbReference type="PIRNR" id="PIRNR000192"/>
    </source>
</evidence>
<keyword evidence="9" id="KW-1015">Disulfide bond</keyword>
<evidence type="ECO:0000256" key="6">
    <source>
        <dbReference type="ARBA" id="ARBA00022764"/>
    </source>
</evidence>
<name>A0A1H1YFJ2_9PSED</name>
<feature type="cross-link" description="Tryptophan tryptophylquinone (Trp-Trp)" evidence="15">
    <location>
        <begin position="101"/>
        <end position="152"/>
    </location>
</feature>
<keyword evidence="7 10" id="KW-0249">Electron transport</keyword>
<evidence type="ECO:0000256" key="16">
    <source>
        <dbReference type="PIRSR" id="PIRSR000192-6"/>
    </source>
</evidence>
<evidence type="ECO:0000256" key="12">
    <source>
        <dbReference type="PIRSR" id="PIRSR000192-2"/>
    </source>
</evidence>
<dbReference type="RefSeq" id="WP_090351298.1">
    <property type="nucleotide sequence ID" value="NZ_LT629751.1"/>
</dbReference>
<feature type="site" description="Transition state stabilizer" evidence="13">
    <location>
        <position position="165"/>
    </location>
</feature>
<reference evidence="19" key="1">
    <citation type="submission" date="2016-10" db="EMBL/GenBank/DDBJ databases">
        <authorList>
            <person name="Varghese N."/>
            <person name="Submissions S."/>
        </authorList>
    </citation>
    <scope>NUCLEOTIDE SEQUENCE [LARGE SCALE GENOMIC DNA]</scope>
    <source>
        <strain evidence="19">KCTC 32247</strain>
    </source>
</reference>
<evidence type="ECO:0000256" key="5">
    <source>
        <dbReference type="ARBA" id="ARBA00022729"/>
    </source>
</evidence>
<keyword evidence="5" id="KW-0732">Signal</keyword>
<dbReference type="OrthoDB" id="7628766at2"/>
<feature type="modified residue" description="Tryptophylquinone" evidence="16">
    <location>
        <position position="101"/>
    </location>
</feature>
<evidence type="ECO:0000256" key="15">
    <source>
        <dbReference type="PIRSR" id="PIRSR000192-5"/>
    </source>
</evidence>
<protein>
    <submittedName>
        <fullName evidence="18">Methylamine dehydrogenase light chain</fullName>
    </submittedName>
</protein>
<feature type="binding site" evidence="12">
    <location>
        <position position="76"/>
    </location>
    <ligand>
        <name>substrate</name>
    </ligand>
</feature>
<dbReference type="SUPFAM" id="SSF57561">
    <property type="entry name" value="Methylamine dehydrogenase, L chain"/>
    <property type="match status" value="1"/>
</dbReference>
<organism evidence="18 19">
    <name type="scientific">Pseudomonas oryzae</name>
    <dbReference type="NCBI Taxonomy" id="1392877"/>
    <lineage>
        <taxon>Bacteria</taxon>
        <taxon>Pseudomonadati</taxon>
        <taxon>Pseudomonadota</taxon>
        <taxon>Gammaproteobacteria</taxon>
        <taxon>Pseudomonadales</taxon>
        <taxon>Pseudomonadaceae</taxon>
        <taxon>Pseudomonas</taxon>
    </lineage>
</organism>
<dbReference type="GO" id="GO:0009308">
    <property type="term" value="P:amine metabolic process"/>
    <property type="evidence" value="ECO:0007669"/>
    <property type="project" value="UniProtKB-UniRule"/>
</dbReference>
<dbReference type="EMBL" id="LT629751">
    <property type="protein sequence ID" value="SDT20151.1"/>
    <property type="molecule type" value="Genomic_DNA"/>
</dbReference>
<evidence type="ECO:0000256" key="14">
    <source>
        <dbReference type="PIRSR" id="PIRSR000192-4"/>
    </source>
</evidence>
<evidence type="ECO:0000256" key="4">
    <source>
        <dbReference type="ARBA" id="ARBA00022709"/>
    </source>
</evidence>